<comment type="caution">
    <text evidence="1">The sequence shown here is derived from an EMBL/GenBank/DDBJ whole genome shotgun (WGS) entry which is preliminary data.</text>
</comment>
<dbReference type="AlphaFoldDB" id="A0A9X0D1A0"/>
<dbReference type="OrthoDB" id="5947072at2759"/>
<protein>
    <recommendedName>
        <fullName evidence="3">Lectin</fullName>
    </recommendedName>
</protein>
<keyword evidence="2" id="KW-1185">Reference proteome</keyword>
<dbReference type="Proteomes" id="UP001163046">
    <property type="component" value="Unassembled WGS sequence"/>
</dbReference>
<evidence type="ECO:0000313" key="1">
    <source>
        <dbReference type="EMBL" id="KAJ7383160.1"/>
    </source>
</evidence>
<sequence>MVLTLTALYTHRPHSVGGCRQTGYMANGNPTFVESKACPNGPPKGGVWFPVTVKVHGQDVQVFLSGDLVATVKSHFSARAWGGVFAYNGYKNVVLFRKFQIVPQVYVTKRCAKTVEFPDYVKLDADHGRWPQDGFCQATYLKDGGQRSTDYQLSVDLFNFIGRDGVNFGHPGVFFNAEDQDNYDFVYFRPHSGAEWFQIKVTVSTASPAGEVKVYLNGALVTSWNPRYPIISRGGVLVANGYKNVVYYKNFYIK</sequence>
<evidence type="ECO:0000313" key="2">
    <source>
        <dbReference type="Proteomes" id="UP001163046"/>
    </source>
</evidence>
<accession>A0A9X0D1A0</accession>
<reference evidence="1" key="1">
    <citation type="submission" date="2023-01" db="EMBL/GenBank/DDBJ databases">
        <title>Genome assembly of the deep-sea coral Lophelia pertusa.</title>
        <authorList>
            <person name="Herrera S."/>
            <person name="Cordes E."/>
        </authorList>
    </citation>
    <scope>NUCLEOTIDE SEQUENCE</scope>
    <source>
        <strain evidence="1">USNM1676648</strain>
        <tissue evidence="1">Polyp</tissue>
    </source>
</reference>
<organism evidence="1 2">
    <name type="scientific">Desmophyllum pertusum</name>
    <dbReference type="NCBI Taxonomy" id="174260"/>
    <lineage>
        <taxon>Eukaryota</taxon>
        <taxon>Metazoa</taxon>
        <taxon>Cnidaria</taxon>
        <taxon>Anthozoa</taxon>
        <taxon>Hexacorallia</taxon>
        <taxon>Scleractinia</taxon>
        <taxon>Caryophylliina</taxon>
        <taxon>Caryophylliidae</taxon>
        <taxon>Desmophyllum</taxon>
    </lineage>
</organism>
<dbReference type="EMBL" id="MU825905">
    <property type="protein sequence ID" value="KAJ7383160.1"/>
    <property type="molecule type" value="Genomic_DNA"/>
</dbReference>
<gene>
    <name evidence="1" type="ORF">OS493_030312</name>
</gene>
<proteinExistence type="predicted"/>
<name>A0A9X0D1A0_9CNID</name>
<evidence type="ECO:0008006" key="3">
    <source>
        <dbReference type="Google" id="ProtNLM"/>
    </source>
</evidence>